<keyword evidence="12" id="KW-1185">Reference proteome</keyword>
<accession>A0A7G8BGG3</accession>
<evidence type="ECO:0000256" key="8">
    <source>
        <dbReference type="SAM" id="Coils"/>
    </source>
</evidence>
<dbReference type="GO" id="GO:0015288">
    <property type="term" value="F:porin activity"/>
    <property type="evidence" value="ECO:0007669"/>
    <property type="project" value="TreeGrafter"/>
</dbReference>
<keyword evidence="6" id="KW-0472">Membrane</keyword>
<evidence type="ECO:0000313" key="11">
    <source>
        <dbReference type="EMBL" id="QNI31633.1"/>
    </source>
</evidence>
<evidence type="ECO:0000256" key="9">
    <source>
        <dbReference type="SAM" id="MobiDB-lite"/>
    </source>
</evidence>
<protein>
    <submittedName>
        <fullName evidence="11">TolC family protein</fullName>
    </submittedName>
</protein>
<dbReference type="EMBL" id="CP060394">
    <property type="protein sequence ID" value="QNI31633.1"/>
    <property type="molecule type" value="Genomic_DNA"/>
</dbReference>
<evidence type="ECO:0000256" key="6">
    <source>
        <dbReference type="ARBA" id="ARBA00023136"/>
    </source>
</evidence>
<dbReference type="SUPFAM" id="SSF56954">
    <property type="entry name" value="Outer membrane efflux proteins (OEP)"/>
    <property type="match status" value="1"/>
</dbReference>
<evidence type="ECO:0000256" key="2">
    <source>
        <dbReference type="ARBA" id="ARBA00007613"/>
    </source>
</evidence>
<dbReference type="AlphaFoldDB" id="A0A7G8BGG3"/>
<proteinExistence type="inferred from homology"/>
<keyword evidence="7" id="KW-0998">Cell outer membrane</keyword>
<dbReference type="Pfam" id="PF02321">
    <property type="entry name" value="OEP"/>
    <property type="match status" value="2"/>
</dbReference>
<dbReference type="GO" id="GO:0015562">
    <property type="term" value="F:efflux transmembrane transporter activity"/>
    <property type="evidence" value="ECO:0007669"/>
    <property type="project" value="InterPro"/>
</dbReference>
<evidence type="ECO:0000256" key="4">
    <source>
        <dbReference type="ARBA" id="ARBA00022452"/>
    </source>
</evidence>
<dbReference type="GO" id="GO:0009279">
    <property type="term" value="C:cell outer membrane"/>
    <property type="evidence" value="ECO:0007669"/>
    <property type="project" value="UniProtKB-SubCell"/>
</dbReference>
<evidence type="ECO:0000313" key="12">
    <source>
        <dbReference type="Proteomes" id="UP000515312"/>
    </source>
</evidence>
<evidence type="ECO:0000256" key="1">
    <source>
        <dbReference type="ARBA" id="ARBA00004442"/>
    </source>
</evidence>
<keyword evidence="10" id="KW-0732">Signal</keyword>
<comment type="subcellular location">
    <subcellularLocation>
        <location evidence="1">Cell outer membrane</location>
    </subcellularLocation>
</comment>
<evidence type="ECO:0000256" key="7">
    <source>
        <dbReference type="ARBA" id="ARBA00023237"/>
    </source>
</evidence>
<keyword evidence="8" id="KW-0175">Coiled coil</keyword>
<dbReference type="PANTHER" id="PTHR30026:SF20">
    <property type="entry name" value="OUTER MEMBRANE PROTEIN TOLC"/>
    <property type="match status" value="1"/>
</dbReference>
<comment type="similarity">
    <text evidence="2">Belongs to the outer membrane factor (OMF) (TC 1.B.17) family.</text>
</comment>
<evidence type="ECO:0000256" key="5">
    <source>
        <dbReference type="ARBA" id="ARBA00022692"/>
    </source>
</evidence>
<dbReference type="RefSeq" id="WP_186742449.1">
    <property type="nucleotide sequence ID" value="NZ_CP060394.1"/>
</dbReference>
<evidence type="ECO:0000256" key="3">
    <source>
        <dbReference type="ARBA" id="ARBA00022448"/>
    </source>
</evidence>
<gene>
    <name evidence="11" type="ORF">H7849_21620</name>
</gene>
<keyword evidence="4" id="KW-1134">Transmembrane beta strand</keyword>
<dbReference type="PANTHER" id="PTHR30026">
    <property type="entry name" value="OUTER MEMBRANE PROTEIN TOLC"/>
    <property type="match status" value="1"/>
</dbReference>
<feature type="signal peptide" evidence="10">
    <location>
        <begin position="1"/>
        <end position="20"/>
    </location>
</feature>
<feature type="coiled-coil region" evidence="8">
    <location>
        <begin position="362"/>
        <end position="389"/>
    </location>
</feature>
<feature type="region of interest" description="Disordered" evidence="9">
    <location>
        <begin position="476"/>
        <end position="495"/>
    </location>
</feature>
<dbReference type="GO" id="GO:1990281">
    <property type="term" value="C:efflux pump complex"/>
    <property type="evidence" value="ECO:0007669"/>
    <property type="project" value="TreeGrafter"/>
</dbReference>
<evidence type="ECO:0000256" key="10">
    <source>
        <dbReference type="SAM" id="SignalP"/>
    </source>
</evidence>
<feature type="chain" id="PRO_5028932482" evidence="10">
    <location>
        <begin position="21"/>
        <end position="495"/>
    </location>
</feature>
<dbReference type="Proteomes" id="UP000515312">
    <property type="component" value="Chromosome"/>
</dbReference>
<dbReference type="KEGG" id="adin:H7849_21620"/>
<organism evidence="11 12">
    <name type="scientific">Alloacidobacterium dinghuense</name>
    <dbReference type="NCBI Taxonomy" id="2763107"/>
    <lineage>
        <taxon>Bacteria</taxon>
        <taxon>Pseudomonadati</taxon>
        <taxon>Acidobacteriota</taxon>
        <taxon>Terriglobia</taxon>
        <taxon>Terriglobales</taxon>
        <taxon>Acidobacteriaceae</taxon>
        <taxon>Alloacidobacterium</taxon>
    </lineage>
</organism>
<keyword evidence="3" id="KW-0813">Transport</keyword>
<reference evidence="11 12" key="1">
    <citation type="submission" date="2020-08" db="EMBL/GenBank/DDBJ databases">
        <title>Edaphobacter telluris sp. nov. and Acidobacterium dinghuensis sp. nov., two acidobacteria isolated from forest soil.</title>
        <authorList>
            <person name="Fu J."/>
            <person name="Qiu L."/>
        </authorList>
    </citation>
    <scope>NUCLEOTIDE SEQUENCE [LARGE SCALE GENOMIC DNA]</scope>
    <source>
        <strain evidence="11">4Y35</strain>
    </source>
</reference>
<feature type="compositionally biased region" description="Polar residues" evidence="9">
    <location>
        <begin position="485"/>
        <end position="495"/>
    </location>
</feature>
<name>A0A7G8BGG3_9BACT</name>
<dbReference type="Gene3D" id="1.20.1600.10">
    <property type="entry name" value="Outer membrane efflux proteins (OEP)"/>
    <property type="match status" value="1"/>
</dbReference>
<dbReference type="InterPro" id="IPR051906">
    <property type="entry name" value="TolC-like"/>
</dbReference>
<dbReference type="InterPro" id="IPR003423">
    <property type="entry name" value="OMP_efflux"/>
</dbReference>
<dbReference type="PROSITE" id="PS51257">
    <property type="entry name" value="PROKAR_LIPOPROTEIN"/>
    <property type="match status" value="1"/>
</dbReference>
<sequence length="495" mass="54119">MKLRTLIVPVLVGWMGIGCALGQSNPNNSATNPYYGSVQVAPATPEVKQLSIDDAILMGIQNNLALTEARQNQQTAQAQASQTLNLLLPNLYVSGGTGLHQYNLEAEGFRGGLLGEFSSLLPPSEIENFKFVVKVDVTEGHANLSQTLFNWAGWDLYRAMKTGAKAAYYSAQSTRGLVVLNVGTTYLQAIADRAQLDYAESLLKTDETLLSQAVAEHQAGTAANLDELRARVEYQTQQQAVINAENTLQKDEITLKRQIGMDPGQKIQLTDAAPFADLSKMSIEDAKREAYSSRQDYQALIQNLRMAELERKAATHERFPTVNFKGNYGVSGISGGPYHGVFEAAGTIEVPIFQEAKFRGDHDVAEAQLENYRSQMADLRNKIDQQLRDSLLDLQTASDLVNVARSNVDLSTTALEQSTDRFQAGVDDNLPVVQAQSTLAQAQSQYVNSVRQFNQAKLGLARNLGIVDTQYKTYLQGGTPPDVKTNPTAQPQGGR</sequence>
<keyword evidence="5" id="KW-0812">Transmembrane</keyword>